<name>A0ABT2XSE6_9PSED</name>
<dbReference type="Proteomes" id="UP001063475">
    <property type="component" value="Unassembled WGS sequence"/>
</dbReference>
<organism evidence="1 2">
    <name type="scientific">Pseudomonas mercuritolerans</name>
    <dbReference type="NCBI Taxonomy" id="2951809"/>
    <lineage>
        <taxon>Bacteria</taxon>
        <taxon>Pseudomonadati</taxon>
        <taxon>Pseudomonadota</taxon>
        <taxon>Gammaproteobacteria</taxon>
        <taxon>Pseudomonadales</taxon>
        <taxon>Pseudomonadaceae</taxon>
        <taxon>Pseudomonas</taxon>
    </lineage>
</organism>
<keyword evidence="2" id="KW-1185">Reference proteome</keyword>
<accession>A0ABT2XSE6</accession>
<comment type="caution">
    <text evidence="1">The sequence shown here is derived from an EMBL/GenBank/DDBJ whole genome shotgun (WGS) entry which is preliminary data.</text>
</comment>
<evidence type="ECO:0000313" key="2">
    <source>
        <dbReference type="Proteomes" id="UP001063475"/>
    </source>
</evidence>
<proteinExistence type="predicted"/>
<evidence type="ECO:0000313" key="1">
    <source>
        <dbReference type="EMBL" id="MCV2221628.1"/>
    </source>
</evidence>
<protein>
    <submittedName>
        <fullName evidence="1">Uncharacterized protein</fullName>
    </submittedName>
</protein>
<dbReference type="EMBL" id="JAMSHA010000003">
    <property type="protein sequence ID" value="MCV2221628.1"/>
    <property type="molecule type" value="Genomic_DNA"/>
</dbReference>
<dbReference type="RefSeq" id="WP_137213711.1">
    <property type="nucleotide sequence ID" value="NZ_JAMSHA010000003.1"/>
</dbReference>
<reference evidence="1" key="1">
    <citation type="submission" date="2022-06" db="EMBL/GenBank/DDBJ databases">
        <title>De novo draft assembly of the Pseudomonas mercurotoleraris sp. nov., isolated from the plants rhizosphere.</title>
        <authorList>
            <person name="Robas M."/>
            <person name="Gonzalez D."/>
            <person name="Fernandez V.M."/>
            <person name="Luna L."/>
            <person name="Provanza A."/>
            <person name="Jimenez P.A."/>
        </authorList>
    </citation>
    <scope>NUCLEOTIDE SEQUENCE</scope>
    <source>
        <strain evidence="1">SAICEUPSM</strain>
    </source>
</reference>
<gene>
    <name evidence="1" type="ORF">ND528_08600</name>
</gene>
<sequence>MSTARKLRTPITKYSPLDNSFSASIDKSEPIDFQATFKKVIYPQEGEPPRWTIEARYRDSTTNQIQSIRVIFLKTPENNKPVLANENLRILYSNTAEDPPSEYSTSAATTAIDFDSAAGSVSGNISATVSDGLETPKTHELTIAFNLIAENWVKRIK</sequence>